<keyword evidence="8 11" id="KW-0472">Membrane</keyword>
<evidence type="ECO:0000256" key="2">
    <source>
        <dbReference type="ARBA" id="ARBA00009105"/>
    </source>
</evidence>
<evidence type="ECO:0000313" key="13">
    <source>
        <dbReference type="Proteomes" id="UP000265427"/>
    </source>
</evidence>
<dbReference type="GO" id="GO:0005794">
    <property type="term" value="C:Golgi apparatus"/>
    <property type="evidence" value="ECO:0007669"/>
    <property type="project" value="TreeGrafter"/>
</dbReference>
<evidence type="ECO:0000313" key="12">
    <source>
        <dbReference type="EMBL" id="RHY03900.1"/>
    </source>
</evidence>
<evidence type="ECO:0000256" key="3">
    <source>
        <dbReference type="ARBA" id="ARBA00022676"/>
    </source>
</evidence>
<comment type="similarity">
    <text evidence="2">Belongs to the MNN1/MNT family.</text>
</comment>
<feature type="region of interest" description="Disordered" evidence="10">
    <location>
        <begin position="63"/>
        <end position="86"/>
    </location>
</feature>
<feature type="compositionally biased region" description="Pro residues" evidence="10">
    <location>
        <begin position="165"/>
        <end position="174"/>
    </location>
</feature>
<feature type="region of interest" description="Disordered" evidence="10">
    <location>
        <begin position="110"/>
        <end position="176"/>
    </location>
</feature>
<dbReference type="AlphaFoldDB" id="A0A397A800"/>
<keyword evidence="6" id="KW-0735">Signal-anchor</keyword>
<evidence type="ECO:0008006" key="14">
    <source>
        <dbReference type="Google" id="ProtNLM"/>
    </source>
</evidence>
<comment type="subcellular location">
    <subcellularLocation>
        <location evidence="1">Membrane</location>
        <topology evidence="1">Single-pass type II membrane protein</topology>
    </subcellularLocation>
</comment>
<dbReference type="Gene3D" id="3.90.550.10">
    <property type="entry name" value="Spore Coat Polysaccharide Biosynthesis Protein SpsA, Chain A"/>
    <property type="match status" value="1"/>
</dbReference>
<keyword evidence="5 11" id="KW-0812">Transmembrane</keyword>
<keyword evidence="4" id="KW-0808">Transferase</keyword>
<evidence type="ECO:0000256" key="9">
    <source>
        <dbReference type="ARBA" id="ARBA00023180"/>
    </source>
</evidence>
<evidence type="ECO:0000256" key="8">
    <source>
        <dbReference type="ARBA" id="ARBA00023136"/>
    </source>
</evidence>
<protein>
    <recommendedName>
        <fullName evidence="14">Nucleotide-diphospho-sugar transferase domain-containing protein</fullName>
    </recommendedName>
</protein>
<dbReference type="GO" id="GO:0006493">
    <property type="term" value="P:protein O-linked glycosylation"/>
    <property type="evidence" value="ECO:0007669"/>
    <property type="project" value="TreeGrafter"/>
</dbReference>
<keyword evidence="9" id="KW-0325">Glycoprotein</keyword>
<feature type="transmembrane region" description="Helical" evidence="11">
    <location>
        <begin position="20"/>
        <end position="44"/>
    </location>
</feature>
<evidence type="ECO:0000256" key="11">
    <source>
        <dbReference type="SAM" id="Phobius"/>
    </source>
</evidence>
<dbReference type="InterPro" id="IPR022751">
    <property type="entry name" value="Alpha_mannosyltransferase"/>
</dbReference>
<dbReference type="Proteomes" id="UP000265427">
    <property type="component" value="Unassembled WGS sequence"/>
</dbReference>
<evidence type="ECO:0000256" key="4">
    <source>
        <dbReference type="ARBA" id="ARBA00022679"/>
    </source>
</evidence>
<dbReference type="EMBL" id="QUSZ01006998">
    <property type="protein sequence ID" value="RHY03900.1"/>
    <property type="molecule type" value="Genomic_DNA"/>
</dbReference>
<dbReference type="Pfam" id="PF11051">
    <property type="entry name" value="Mannosyl_trans3"/>
    <property type="match status" value="1"/>
</dbReference>
<dbReference type="SUPFAM" id="SSF53448">
    <property type="entry name" value="Nucleotide-diphospho-sugar transferases"/>
    <property type="match status" value="1"/>
</dbReference>
<keyword evidence="3" id="KW-0328">Glycosyltransferase</keyword>
<dbReference type="PANTHER" id="PTHR31392">
    <property type="entry name" value="ALPHA-1,3-MANNOSYLTRANSFERASE MNN1-RELATED"/>
    <property type="match status" value="1"/>
</dbReference>
<keyword evidence="7 11" id="KW-1133">Transmembrane helix</keyword>
<evidence type="ECO:0000256" key="1">
    <source>
        <dbReference type="ARBA" id="ARBA00004606"/>
    </source>
</evidence>
<reference evidence="12 13" key="1">
    <citation type="submission" date="2018-08" db="EMBL/GenBank/DDBJ databases">
        <title>Aphanomyces genome sequencing and annotation.</title>
        <authorList>
            <person name="Minardi D."/>
            <person name="Oidtmann B."/>
            <person name="Van Der Giezen M."/>
            <person name="Studholme D.J."/>
        </authorList>
    </citation>
    <scope>NUCLEOTIDE SEQUENCE [LARGE SCALE GENOMIC DNA]</scope>
    <source>
        <strain evidence="12 13">Kv</strain>
    </source>
</reference>
<feature type="compositionally biased region" description="Pro residues" evidence="10">
    <location>
        <begin position="138"/>
        <end position="152"/>
    </location>
</feature>
<sequence length="629" mass="69147">MAMWAANSHGGGSTSSVGRLTLVVVLACFVSFQCIYFNSFLAVLSTHRMTQAHAYLRNQTSNASSTTIDHPHDLYNISSATESTPGSQELLGQRQQLLEHNNTILLIEPRDDGDDIGEPYVPLSSPAFSDSPTSISSPPTPTTPIPPNPPNPTTTYTTTNLPTPTTAPPKPPEPTTYTTPNATTTIAPPKPPLPALSLADAVLATSFHALFDRPDHAAISTTFPQATRGIVLSLHHAMVPIGASLVRELRALGNKDPIQVMHCFEAELPEADRALLLDIEDANVEIIDVCSLLVAADLLTAEAATDFQNYWLKPLAVLVTSFDEVMLLDVDNLFVRDPAELWTTPLYLDTGTLFFYDRVLNFNFWLNEAQADGRAYLRIFLETFPYTSFGLHPPTNPSQRLQDSMIYARHTAHEQDSSVVLLQKSRAGVPVLKILWHLATYQRHHGHPFSWYIRTRTSLSHYLTLRQTRGDKESFWLSFELGQVPYAFSPWAASVVAKPGDVPAHPDTLCGSLAQFVPTTNANDPAVLLFVNGGDVIDIVDTGTGASGGHDWDGRGAQLLADIPHHVTPRHMRHLTPAFGFRGTYDQTCLIGDGATALDESFHELASRRIRWAVDVAKRMEWQATIVHT</sequence>
<dbReference type="InterPro" id="IPR029044">
    <property type="entry name" value="Nucleotide-diphossugar_trans"/>
</dbReference>
<dbReference type="PANTHER" id="PTHR31392:SF1">
    <property type="entry name" value="ALPHA-1,3-MANNOSYLTRANSFERASE MNN1-RELATED"/>
    <property type="match status" value="1"/>
</dbReference>
<organism evidence="12 13">
    <name type="scientific">Aphanomyces astaci</name>
    <name type="common">Crayfish plague agent</name>
    <dbReference type="NCBI Taxonomy" id="112090"/>
    <lineage>
        <taxon>Eukaryota</taxon>
        <taxon>Sar</taxon>
        <taxon>Stramenopiles</taxon>
        <taxon>Oomycota</taxon>
        <taxon>Saprolegniomycetes</taxon>
        <taxon>Saprolegniales</taxon>
        <taxon>Verrucalvaceae</taxon>
        <taxon>Aphanomyces</taxon>
    </lineage>
</organism>
<dbReference type="VEuPathDB" id="FungiDB:H257_07068"/>
<evidence type="ECO:0000256" key="5">
    <source>
        <dbReference type="ARBA" id="ARBA00022692"/>
    </source>
</evidence>
<evidence type="ECO:0000256" key="6">
    <source>
        <dbReference type="ARBA" id="ARBA00022968"/>
    </source>
</evidence>
<dbReference type="GO" id="GO:0016020">
    <property type="term" value="C:membrane"/>
    <property type="evidence" value="ECO:0007669"/>
    <property type="project" value="UniProtKB-SubCell"/>
</dbReference>
<dbReference type="GO" id="GO:0000033">
    <property type="term" value="F:alpha-1,3-mannosyltransferase activity"/>
    <property type="evidence" value="ECO:0007669"/>
    <property type="project" value="TreeGrafter"/>
</dbReference>
<feature type="compositionally biased region" description="Low complexity" evidence="10">
    <location>
        <begin position="153"/>
        <end position="164"/>
    </location>
</feature>
<gene>
    <name evidence="12" type="ORF">DYB36_009804</name>
</gene>
<accession>A0A397A800</accession>
<evidence type="ECO:0000256" key="10">
    <source>
        <dbReference type="SAM" id="MobiDB-lite"/>
    </source>
</evidence>
<feature type="compositionally biased region" description="Polar residues" evidence="10">
    <location>
        <begin position="76"/>
        <end position="86"/>
    </location>
</feature>
<proteinExistence type="inferred from homology"/>
<name>A0A397A800_APHAT</name>
<evidence type="ECO:0000256" key="7">
    <source>
        <dbReference type="ARBA" id="ARBA00022989"/>
    </source>
</evidence>
<comment type="caution">
    <text evidence="12">The sequence shown here is derived from an EMBL/GenBank/DDBJ whole genome shotgun (WGS) entry which is preliminary data.</text>
</comment>